<dbReference type="Proteomes" id="UP000663812">
    <property type="component" value="Unassembled WGS sequence"/>
</dbReference>
<accession>A0AAV4L1F7</accession>
<evidence type="ECO:0008006" key="3">
    <source>
        <dbReference type="Google" id="ProtNLM"/>
    </source>
</evidence>
<dbReference type="AlphaFoldDB" id="A0AAV4L1F7"/>
<reference evidence="1" key="1">
    <citation type="journal article" date="2021" name="Appl. Environ. Microbiol.">
        <title>Novel 3-O-alpha-d-Galactosyl-alpha-l-Arabinofuranosidase for the Assimilation of Gum Arabic Arabinogalactan Protein in Bifidobacterium longum subsp. longum.</title>
        <authorList>
            <person name="Sasaki Y."/>
            <person name="Horigome A."/>
            <person name="Odamaki T."/>
            <person name="Xiao J.Z."/>
            <person name="Ishiwata A."/>
            <person name="Ito Y."/>
            <person name="Kitahara K."/>
            <person name="Fujita K."/>
        </authorList>
    </citation>
    <scope>NUCLEOTIDE SEQUENCE</scope>
    <source>
        <strain evidence="1">MCC00316</strain>
    </source>
</reference>
<proteinExistence type="predicted"/>
<dbReference type="EMBL" id="BNHC01000001">
    <property type="protein sequence ID" value="GHM71936.1"/>
    <property type="molecule type" value="Genomic_DNA"/>
</dbReference>
<comment type="caution">
    <text evidence="1">The sequence shown here is derived from an EMBL/GenBank/DDBJ whole genome shotgun (WGS) entry which is preliminary data.</text>
</comment>
<protein>
    <recommendedName>
        <fullName evidence="3">Metal-dependent hydrolase</fullName>
    </recommendedName>
</protein>
<organism evidence="1 2">
    <name type="scientific">Bifidobacterium longum subsp. longum</name>
    <dbReference type="NCBI Taxonomy" id="1679"/>
    <lineage>
        <taxon>Bacteria</taxon>
        <taxon>Bacillati</taxon>
        <taxon>Actinomycetota</taxon>
        <taxon>Actinomycetes</taxon>
        <taxon>Bifidobacteriales</taxon>
        <taxon>Bifidobacteriaceae</taxon>
        <taxon>Bifidobacterium</taxon>
    </lineage>
</organism>
<evidence type="ECO:0000313" key="2">
    <source>
        <dbReference type="Proteomes" id="UP000663812"/>
    </source>
</evidence>
<evidence type="ECO:0000313" key="1">
    <source>
        <dbReference type="EMBL" id="GHM71936.1"/>
    </source>
</evidence>
<sequence length="110" mass="12748">MRLGSLSHLASDLLGLKNRPFERVVHAHSHFPAAKGEYEVPRLAHAHETGFFKPIIWHIRTTFRRKDITSFKYAPRVELYEYFKSCILWASTALTVLYISTYEPKTTKGP</sequence>
<name>A0AAV4L1F7_BIFLL</name>
<gene>
    <name evidence="1" type="ORF">MCC00316_02260</name>
</gene>